<dbReference type="HOGENOM" id="CLU_000288_7_18_1"/>
<reference evidence="3" key="2">
    <citation type="submission" date="2015-01" db="EMBL/GenBank/DDBJ databases">
        <title>Evolutionary Origins and Diversification of the Mycorrhizal Mutualists.</title>
        <authorList>
            <consortium name="DOE Joint Genome Institute"/>
            <consortium name="Mycorrhizal Genomics Consortium"/>
            <person name="Kohler A."/>
            <person name="Kuo A."/>
            <person name="Nagy L.G."/>
            <person name="Floudas D."/>
            <person name="Copeland A."/>
            <person name="Barry K.W."/>
            <person name="Cichocki N."/>
            <person name="Veneault-Fourrey C."/>
            <person name="LaButti K."/>
            <person name="Lindquist E.A."/>
            <person name="Lipzen A."/>
            <person name="Lundell T."/>
            <person name="Morin E."/>
            <person name="Murat C."/>
            <person name="Riley R."/>
            <person name="Ohm R."/>
            <person name="Sun H."/>
            <person name="Tunlid A."/>
            <person name="Henrissat B."/>
            <person name="Grigoriev I.V."/>
            <person name="Hibbett D.S."/>
            <person name="Martin F."/>
        </authorList>
    </citation>
    <scope>NUCLEOTIDE SEQUENCE [LARGE SCALE GENOMIC DNA]</scope>
    <source>
        <strain evidence="3">MAFF 305830</strain>
    </source>
</reference>
<dbReference type="InterPro" id="IPR008271">
    <property type="entry name" value="Ser/Thr_kinase_AS"/>
</dbReference>
<evidence type="ECO:0000313" key="2">
    <source>
        <dbReference type="EMBL" id="KIM30233.1"/>
    </source>
</evidence>
<keyword evidence="3" id="KW-1185">Reference proteome</keyword>
<dbReference type="Pfam" id="PF00069">
    <property type="entry name" value="Pkinase"/>
    <property type="match status" value="1"/>
</dbReference>
<dbReference type="InterPro" id="IPR051681">
    <property type="entry name" value="Ser/Thr_Kinases-Pseudokinases"/>
</dbReference>
<name>A0A0C2WVQ5_SERVB</name>
<dbReference type="SUPFAM" id="SSF56112">
    <property type="entry name" value="Protein kinase-like (PK-like)"/>
    <property type="match status" value="1"/>
</dbReference>
<dbReference type="STRING" id="933852.A0A0C2WVQ5"/>
<dbReference type="InterPro" id="IPR000719">
    <property type="entry name" value="Prot_kinase_dom"/>
</dbReference>
<dbReference type="Proteomes" id="UP000054097">
    <property type="component" value="Unassembled WGS sequence"/>
</dbReference>
<protein>
    <recommendedName>
        <fullName evidence="1">Protein kinase domain-containing protein</fullName>
    </recommendedName>
</protein>
<dbReference type="InterPro" id="IPR011009">
    <property type="entry name" value="Kinase-like_dom_sf"/>
</dbReference>
<dbReference type="GO" id="GO:0005524">
    <property type="term" value="F:ATP binding"/>
    <property type="evidence" value="ECO:0007669"/>
    <property type="project" value="InterPro"/>
</dbReference>
<dbReference type="GO" id="GO:0004674">
    <property type="term" value="F:protein serine/threonine kinase activity"/>
    <property type="evidence" value="ECO:0007669"/>
    <property type="project" value="TreeGrafter"/>
</dbReference>
<reference evidence="2 3" key="1">
    <citation type="submission" date="2014-04" db="EMBL/GenBank/DDBJ databases">
        <authorList>
            <consortium name="DOE Joint Genome Institute"/>
            <person name="Kuo A."/>
            <person name="Zuccaro A."/>
            <person name="Kohler A."/>
            <person name="Nagy L.G."/>
            <person name="Floudas D."/>
            <person name="Copeland A."/>
            <person name="Barry K.W."/>
            <person name="Cichocki N."/>
            <person name="Veneault-Fourrey C."/>
            <person name="LaButti K."/>
            <person name="Lindquist E.A."/>
            <person name="Lipzen A."/>
            <person name="Lundell T."/>
            <person name="Morin E."/>
            <person name="Murat C."/>
            <person name="Sun H."/>
            <person name="Tunlid A."/>
            <person name="Henrissat B."/>
            <person name="Grigoriev I.V."/>
            <person name="Hibbett D.S."/>
            <person name="Martin F."/>
            <person name="Nordberg H.P."/>
            <person name="Cantor M.N."/>
            <person name="Hua S.X."/>
        </authorList>
    </citation>
    <scope>NUCLEOTIDE SEQUENCE [LARGE SCALE GENOMIC DNA]</scope>
    <source>
        <strain evidence="2 3">MAFF 305830</strain>
    </source>
</reference>
<dbReference type="PANTHER" id="PTHR44329">
    <property type="entry name" value="SERINE/THREONINE-PROTEIN KINASE TNNI3K-RELATED"/>
    <property type="match status" value="1"/>
</dbReference>
<dbReference type="AlphaFoldDB" id="A0A0C2WVQ5"/>
<dbReference type="OrthoDB" id="4062651at2759"/>
<accession>A0A0C2WVQ5</accession>
<dbReference type="PROSITE" id="PS00108">
    <property type="entry name" value="PROTEIN_KINASE_ST"/>
    <property type="match status" value="1"/>
</dbReference>
<organism evidence="2 3">
    <name type="scientific">Serendipita vermifera MAFF 305830</name>
    <dbReference type="NCBI Taxonomy" id="933852"/>
    <lineage>
        <taxon>Eukaryota</taxon>
        <taxon>Fungi</taxon>
        <taxon>Dikarya</taxon>
        <taxon>Basidiomycota</taxon>
        <taxon>Agaricomycotina</taxon>
        <taxon>Agaricomycetes</taxon>
        <taxon>Sebacinales</taxon>
        <taxon>Serendipitaceae</taxon>
        <taxon>Serendipita</taxon>
    </lineage>
</organism>
<dbReference type="PROSITE" id="PS50011">
    <property type="entry name" value="PROTEIN_KINASE_DOM"/>
    <property type="match status" value="1"/>
</dbReference>
<dbReference type="SMART" id="SM00220">
    <property type="entry name" value="S_TKc"/>
    <property type="match status" value="1"/>
</dbReference>
<dbReference type="EMBL" id="KN824285">
    <property type="protein sequence ID" value="KIM30233.1"/>
    <property type="molecule type" value="Genomic_DNA"/>
</dbReference>
<evidence type="ECO:0000259" key="1">
    <source>
        <dbReference type="PROSITE" id="PS50011"/>
    </source>
</evidence>
<sequence>MTEIDETLEKTQDLSGRITLTKLKPILNGNYSSVYSGKLGDELVAVKVLKQINGAKTHTMERKLRRERTTWARLQHPNVLPLYGFANDHELFHPFGALISPWRTKGCASEFLRDFGKEMRIDKRMEMWKGVVKGVAYLHSCQPVLVHGDLKTANILIDDHGNPQICDFGLISIFLEEGNSGMTTTSPHTGTDRYLAYELLHDQETIVPTTASDIFALGCIGLEFCFLQLPYAHRKHNCFGQIYTDIKAGKPPACRPNPHHHSDEIQIWDILDECWRKAPQDRPDAQSILAWMEDSLRFEWQITQDTTSLCSIKAFPEALPLKKSIDQRIPSSGDDANRIATLVPNRVPKDPIFK</sequence>
<feature type="domain" description="Protein kinase" evidence="1">
    <location>
        <begin position="20"/>
        <end position="296"/>
    </location>
</feature>
<proteinExistence type="predicted"/>
<evidence type="ECO:0000313" key="3">
    <source>
        <dbReference type="Proteomes" id="UP000054097"/>
    </source>
</evidence>
<dbReference type="Gene3D" id="1.10.510.10">
    <property type="entry name" value="Transferase(Phosphotransferase) domain 1"/>
    <property type="match status" value="1"/>
</dbReference>
<gene>
    <name evidence="2" type="ORF">M408DRAFT_295492</name>
</gene>